<evidence type="ECO:0000313" key="1">
    <source>
        <dbReference type="EMBL" id="AGJ90471.1"/>
    </source>
</evidence>
<dbReference type="GO" id="GO:0006261">
    <property type="term" value="P:DNA-templated DNA replication"/>
    <property type="evidence" value="ECO:0007669"/>
    <property type="project" value="TreeGrafter"/>
</dbReference>
<gene>
    <name evidence="1" type="primary">holB</name>
    <name evidence="1" type="ORF">MPUT9231_0110</name>
</gene>
<dbReference type="PANTHER" id="PTHR11669">
    <property type="entry name" value="REPLICATION FACTOR C / DNA POLYMERASE III GAMMA-TAU SUBUNIT"/>
    <property type="match status" value="1"/>
</dbReference>
<proteinExistence type="predicted"/>
<evidence type="ECO:0000313" key="2">
    <source>
        <dbReference type="Proteomes" id="UP000012984"/>
    </source>
</evidence>
<reference evidence="1 2" key="1">
    <citation type="journal article" date="2013" name="Genome Announc.">
        <title>Complete Genome Sequence of Mycoplasma putrefaciens Strain 9231, One of the Agents of Contagious Agalactia in Goats.</title>
        <authorList>
            <person name="Dupuy V."/>
            <person name="Sirand-Pugnet P."/>
            <person name="Baranowski E."/>
            <person name="Barre A."/>
            <person name="Breton M."/>
            <person name="Couture C."/>
            <person name="Dordet-Frisoni E."/>
            <person name="Gaurivaud P."/>
            <person name="Jacob D."/>
            <person name="Lemaitre C."/>
            <person name="Manso-Silvan L."/>
            <person name="Nikolski M."/>
            <person name="Nouvel L.X."/>
            <person name="Poumarat F."/>
            <person name="Tardy F."/>
            <person name="Thebault P."/>
            <person name="Theil S."/>
            <person name="Citti C."/>
            <person name="Blanchard A."/>
            <person name="Thiaucourt F."/>
        </authorList>
    </citation>
    <scope>NUCLEOTIDE SEQUENCE [LARGE SCALE GENOMIC DNA]</scope>
    <source>
        <strain evidence="1">Mput9231</strain>
    </source>
</reference>
<dbReference type="Gene3D" id="3.40.50.300">
    <property type="entry name" value="P-loop containing nucleotide triphosphate hydrolases"/>
    <property type="match status" value="1"/>
</dbReference>
<organism evidence="1 2">
    <name type="scientific">Mycoplasma putrefaciens Mput9231</name>
    <dbReference type="NCBI Taxonomy" id="1292033"/>
    <lineage>
        <taxon>Bacteria</taxon>
        <taxon>Bacillati</taxon>
        <taxon>Mycoplasmatota</taxon>
        <taxon>Mollicutes</taxon>
        <taxon>Mycoplasmataceae</taxon>
        <taxon>Mycoplasma</taxon>
    </lineage>
</organism>
<dbReference type="RefSeq" id="WP_015587144.1">
    <property type="nucleotide sequence ID" value="NC_021083.1"/>
</dbReference>
<dbReference type="HOGENOM" id="CLU_006229_4_5_14"/>
<dbReference type="AlphaFoldDB" id="M9WCE1"/>
<dbReference type="KEGG" id="mput:MPUT9231_0110"/>
<sequence>MKKEQVLNRLKQMIDNNNLFSNIILNTNNNEIGLEIISETIAYAFCKNSANYNFEKIKKQVLENKHIDVMFIGNSSVAITNKEVHELIEKMSLSATGEQNLKFFIIRNAENLKSSAANSILKFLEEPPVNTYGFLLTNNYSEILTTILSRCQLINIENKRTLNSKINVFEQLLISKNKEQILLFNNQLKSMTREEQIKLVTDAYHKTIIHKFYNLIEPTLEFLDDLKFLPITTVAIDNYLIRICEEI</sequence>
<name>M9WCE1_9MOLU</name>
<dbReference type="Pfam" id="PF13177">
    <property type="entry name" value="DNA_pol3_delta2"/>
    <property type="match status" value="1"/>
</dbReference>
<protein>
    <submittedName>
        <fullName evidence="1">DNA polymerase III delta prime subunit</fullName>
    </submittedName>
</protein>
<accession>M9WCE1</accession>
<dbReference type="InterPro" id="IPR027417">
    <property type="entry name" value="P-loop_NTPase"/>
</dbReference>
<dbReference type="SUPFAM" id="SSF52540">
    <property type="entry name" value="P-loop containing nucleoside triphosphate hydrolases"/>
    <property type="match status" value="1"/>
</dbReference>
<dbReference type="InterPro" id="IPR050238">
    <property type="entry name" value="DNA_Rep/Repair_Clamp_Loader"/>
</dbReference>
<dbReference type="eggNOG" id="COG0470">
    <property type="taxonomic scope" value="Bacteria"/>
</dbReference>
<dbReference type="EMBL" id="CP004357">
    <property type="protein sequence ID" value="AGJ90471.1"/>
    <property type="molecule type" value="Genomic_DNA"/>
</dbReference>
<dbReference type="Proteomes" id="UP000012984">
    <property type="component" value="Chromosome"/>
</dbReference>
<dbReference type="PANTHER" id="PTHR11669:SF8">
    <property type="entry name" value="DNA POLYMERASE III SUBUNIT DELTA"/>
    <property type="match status" value="1"/>
</dbReference>
<dbReference type="OrthoDB" id="9810148at2"/>
<keyword evidence="2" id="KW-1185">Reference proteome</keyword>
<dbReference type="PATRIC" id="fig|1292033.3.peg.11"/>